<comment type="caution">
    <text evidence="2">The sequence shown here is derived from an EMBL/GenBank/DDBJ whole genome shotgun (WGS) entry which is preliminary data.</text>
</comment>
<reference evidence="2 3" key="1">
    <citation type="submission" date="2024-01" db="EMBL/GenBank/DDBJ databases">
        <title>Complete genome of Cladobotryum mycophilum ATHUM6906.</title>
        <authorList>
            <person name="Christinaki A.C."/>
            <person name="Myridakis A.I."/>
            <person name="Kouvelis V.N."/>
        </authorList>
    </citation>
    <scope>NUCLEOTIDE SEQUENCE [LARGE SCALE GENOMIC DNA]</scope>
    <source>
        <strain evidence="2 3">ATHUM6906</strain>
    </source>
</reference>
<dbReference type="EMBL" id="JAVFKD010000001">
    <property type="protein sequence ID" value="KAK5999268.1"/>
    <property type="molecule type" value="Genomic_DNA"/>
</dbReference>
<feature type="signal peptide" evidence="1">
    <location>
        <begin position="1"/>
        <end position="20"/>
    </location>
</feature>
<organism evidence="2 3">
    <name type="scientific">Cladobotryum mycophilum</name>
    <dbReference type="NCBI Taxonomy" id="491253"/>
    <lineage>
        <taxon>Eukaryota</taxon>
        <taxon>Fungi</taxon>
        <taxon>Dikarya</taxon>
        <taxon>Ascomycota</taxon>
        <taxon>Pezizomycotina</taxon>
        <taxon>Sordariomycetes</taxon>
        <taxon>Hypocreomycetidae</taxon>
        <taxon>Hypocreales</taxon>
        <taxon>Hypocreaceae</taxon>
        <taxon>Cladobotryum</taxon>
    </lineage>
</organism>
<name>A0ABR0T4B8_9HYPO</name>
<evidence type="ECO:0000313" key="3">
    <source>
        <dbReference type="Proteomes" id="UP001338125"/>
    </source>
</evidence>
<dbReference type="Proteomes" id="UP001338125">
    <property type="component" value="Unassembled WGS sequence"/>
</dbReference>
<keyword evidence="1" id="KW-0732">Signal</keyword>
<evidence type="ECO:0000256" key="1">
    <source>
        <dbReference type="SAM" id="SignalP"/>
    </source>
</evidence>
<sequence length="177" mass="19123">MRATLCFATIPVAFIGMSGAAPPPGRFTLYAYGHNITGLPIFFSNNLAYIGSPNLSSGSFNVTFSIANQGLVASPNITNSPGTLLSTYELYIVNSNNAFQQVGFATSGSSPAEATTRGFGFYGHDVMFFDDSGNALSKFWAVNIQHNQWKMNWNENGTYREGYTPVALRSVPPNIVI</sequence>
<keyword evidence="3" id="KW-1185">Reference proteome</keyword>
<accession>A0ABR0T4B8</accession>
<proteinExistence type="predicted"/>
<feature type="chain" id="PRO_5046031468" evidence="1">
    <location>
        <begin position="21"/>
        <end position="177"/>
    </location>
</feature>
<gene>
    <name evidence="2" type="ORF">PT974_01661</name>
</gene>
<evidence type="ECO:0000313" key="2">
    <source>
        <dbReference type="EMBL" id="KAK5999268.1"/>
    </source>
</evidence>
<protein>
    <submittedName>
        <fullName evidence="2">Uncharacterized protein</fullName>
    </submittedName>
</protein>